<name>A0AAV6YBA2_9LAMI</name>
<evidence type="ECO:0000313" key="8">
    <source>
        <dbReference type="EMBL" id="KAG8389432.1"/>
    </source>
</evidence>
<sequence>MTKMPTLFLLYSLVNLVLILNDVLVNSNGLTIRLVHPDSPESPFFQSNITHEERIKRSVFQSNSHAKISSSLIIRPQIDVQLFQYVVKIGIGTFKSKPPYKEYYLSMATGSSLTWLQCEGCTKCFMQTPKPFPKEKSSSFHPLLTGNNSYNIEYHDNDTSHGVLARETFHFRSNTGVMTKIENIQFGCGLHNEMKHWDYKSNKIAGTMGLGWGAFSFAKQIILQSKGKFSYCLPLVSGKDIPKTYLRFGDDMQVRVRNRPKTTSLLKVGNKSPYYVELQGISINWTRLEIDPKVFALKDNDSSGGCTIDSGVAYSRIIGPAFDTLKLEMQKYFSRFKSLKEVKGKLGLDLCYERSKPERFDNLPYVTFHFRGYGANFYMEPEAVFEVVRRQIFPVRTREYFCLAMVRSSTSSIIGSHQQTNQRIVYDTLDKKLIFSEEDCSKNP</sequence>
<accession>A0AAV6YBA2</accession>
<keyword evidence="3" id="KW-0064">Aspartyl protease</keyword>
<keyword evidence="4" id="KW-0378">Hydrolase</keyword>
<dbReference type="GO" id="GO:0006508">
    <property type="term" value="P:proteolysis"/>
    <property type="evidence" value="ECO:0007669"/>
    <property type="project" value="UniProtKB-KW"/>
</dbReference>
<dbReference type="InterPro" id="IPR034161">
    <property type="entry name" value="Pepsin-like_plant"/>
</dbReference>
<reference evidence="8" key="1">
    <citation type="submission" date="2019-10" db="EMBL/GenBank/DDBJ databases">
        <authorList>
            <person name="Zhang R."/>
            <person name="Pan Y."/>
            <person name="Wang J."/>
            <person name="Ma R."/>
            <person name="Yu S."/>
        </authorList>
    </citation>
    <scope>NUCLEOTIDE SEQUENCE</scope>
    <source>
        <strain evidence="8">LA-IB0</strain>
        <tissue evidence="8">Leaf</tissue>
    </source>
</reference>
<evidence type="ECO:0000313" key="9">
    <source>
        <dbReference type="Proteomes" id="UP000826271"/>
    </source>
</evidence>
<keyword evidence="2" id="KW-0645">Protease</keyword>
<dbReference type="Pfam" id="PF14541">
    <property type="entry name" value="TAXi_C"/>
    <property type="match status" value="1"/>
</dbReference>
<evidence type="ECO:0000259" key="7">
    <source>
        <dbReference type="PROSITE" id="PS51767"/>
    </source>
</evidence>
<dbReference type="InterPro" id="IPR021109">
    <property type="entry name" value="Peptidase_aspartic_dom_sf"/>
</dbReference>
<dbReference type="InterPro" id="IPR032799">
    <property type="entry name" value="TAXi_C"/>
</dbReference>
<dbReference type="Gene3D" id="2.40.70.10">
    <property type="entry name" value="Acid Proteases"/>
    <property type="match status" value="2"/>
</dbReference>
<feature type="chain" id="PRO_5043865726" description="Peptidase A1 domain-containing protein" evidence="6">
    <location>
        <begin position="20"/>
        <end position="444"/>
    </location>
</feature>
<organism evidence="8 9">
    <name type="scientific">Buddleja alternifolia</name>
    <dbReference type="NCBI Taxonomy" id="168488"/>
    <lineage>
        <taxon>Eukaryota</taxon>
        <taxon>Viridiplantae</taxon>
        <taxon>Streptophyta</taxon>
        <taxon>Embryophyta</taxon>
        <taxon>Tracheophyta</taxon>
        <taxon>Spermatophyta</taxon>
        <taxon>Magnoliopsida</taxon>
        <taxon>eudicotyledons</taxon>
        <taxon>Gunneridae</taxon>
        <taxon>Pentapetalae</taxon>
        <taxon>asterids</taxon>
        <taxon>lamiids</taxon>
        <taxon>Lamiales</taxon>
        <taxon>Scrophulariaceae</taxon>
        <taxon>Buddlejeae</taxon>
        <taxon>Buddleja</taxon>
    </lineage>
</organism>
<evidence type="ECO:0000256" key="6">
    <source>
        <dbReference type="SAM" id="SignalP"/>
    </source>
</evidence>
<dbReference type="InterPro" id="IPR033121">
    <property type="entry name" value="PEPTIDASE_A1"/>
</dbReference>
<dbReference type="Pfam" id="PF14543">
    <property type="entry name" value="TAXi_N"/>
    <property type="match status" value="2"/>
</dbReference>
<dbReference type="EMBL" id="WHWC01000002">
    <property type="protein sequence ID" value="KAG8389432.1"/>
    <property type="molecule type" value="Genomic_DNA"/>
</dbReference>
<dbReference type="Proteomes" id="UP000826271">
    <property type="component" value="Unassembled WGS sequence"/>
</dbReference>
<feature type="signal peptide" evidence="6">
    <location>
        <begin position="1"/>
        <end position="19"/>
    </location>
</feature>
<dbReference type="InterPro" id="IPR051708">
    <property type="entry name" value="Plant_Aspart_Prot_A1"/>
</dbReference>
<evidence type="ECO:0000256" key="4">
    <source>
        <dbReference type="ARBA" id="ARBA00022801"/>
    </source>
</evidence>
<dbReference type="InterPro" id="IPR032861">
    <property type="entry name" value="TAXi_N"/>
</dbReference>
<dbReference type="CDD" id="cd05476">
    <property type="entry name" value="pepsin_A_like_plant"/>
    <property type="match status" value="1"/>
</dbReference>
<dbReference type="GO" id="GO:0004190">
    <property type="term" value="F:aspartic-type endopeptidase activity"/>
    <property type="evidence" value="ECO:0007669"/>
    <property type="project" value="UniProtKB-KW"/>
</dbReference>
<comment type="similarity">
    <text evidence="1">Belongs to the peptidase A1 family.</text>
</comment>
<dbReference type="PANTHER" id="PTHR47967">
    <property type="entry name" value="OS07G0603500 PROTEIN-RELATED"/>
    <property type="match status" value="1"/>
</dbReference>
<comment type="caution">
    <text evidence="8">The sequence shown here is derived from an EMBL/GenBank/DDBJ whole genome shotgun (WGS) entry which is preliminary data.</text>
</comment>
<dbReference type="AlphaFoldDB" id="A0AAV6YBA2"/>
<evidence type="ECO:0000256" key="3">
    <source>
        <dbReference type="ARBA" id="ARBA00022750"/>
    </source>
</evidence>
<keyword evidence="9" id="KW-1185">Reference proteome</keyword>
<dbReference type="SUPFAM" id="SSF50630">
    <property type="entry name" value="Acid proteases"/>
    <property type="match status" value="1"/>
</dbReference>
<dbReference type="PROSITE" id="PS51767">
    <property type="entry name" value="PEPTIDASE_A1"/>
    <property type="match status" value="1"/>
</dbReference>
<gene>
    <name evidence="8" type="ORF">BUALT_Bualt02G0228900</name>
</gene>
<dbReference type="PANTHER" id="PTHR47967:SF123">
    <property type="entry name" value="ASPARTIC PROTEINASE NEPENTHESIN-1-LIKE"/>
    <property type="match status" value="1"/>
</dbReference>
<feature type="domain" description="Peptidase A1" evidence="7">
    <location>
        <begin position="85"/>
        <end position="436"/>
    </location>
</feature>
<keyword evidence="5" id="KW-0325">Glycoprotein</keyword>
<dbReference type="GO" id="GO:0005576">
    <property type="term" value="C:extracellular region"/>
    <property type="evidence" value="ECO:0007669"/>
    <property type="project" value="TreeGrafter"/>
</dbReference>
<keyword evidence="6" id="KW-0732">Signal</keyword>
<proteinExistence type="inferred from homology"/>
<protein>
    <recommendedName>
        <fullName evidence="7">Peptidase A1 domain-containing protein</fullName>
    </recommendedName>
</protein>
<evidence type="ECO:0000256" key="2">
    <source>
        <dbReference type="ARBA" id="ARBA00022670"/>
    </source>
</evidence>
<evidence type="ECO:0000256" key="1">
    <source>
        <dbReference type="ARBA" id="ARBA00007447"/>
    </source>
</evidence>
<evidence type="ECO:0000256" key="5">
    <source>
        <dbReference type="ARBA" id="ARBA00023180"/>
    </source>
</evidence>